<proteinExistence type="predicted"/>
<evidence type="ECO:0000313" key="2">
    <source>
        <dbReference type="Proteomes" id="UP001165667"/>
    </source>
</evidence>
<reference evidence="1" key="1">
    <citation type="submission" date="2022-05" db="EMBL/GenBank/DDBJ databases">
        <authorList>
            <person name="Pankratov T."/>
        </authorList>
    </citation>
    <scope>NUCLEOTIDE SEQUENCE</scope>
    <source>
        <strain evidence="1">BP6-180914</strain>
    </source>
</reference>
<dbReference type="RefSeq" id="WP_282588726.1">
    <property type="nucleotide sequence ID" value="NZ_JAMOIM010000047.1"/>
</dbReference>
<dbReference type="Proteomes" id="UP001165667">
    <property type="component" value="Unassembled WGS sequence"/>
</dbReference>
<keyword evidence="2" id="KW-1185">Reference proteome</keyword>
<dbReference type="EMBL" id="JAMOIM010000047">
    <property type="protein sequence ID" value="MCW6512352.1"/>
    <property type="molecule type" value="Genomic_DNA"/>
</dbReference>
<comment type="caution">
    <text evidence="1">The sequence shown here is derived from an EMBL/GenBank/DDBJ whole genome shotgun (WGS) entry which is preliminary data.</text>
</comment>
<dbReference type="AlphaFoldDB" id="A0AA41Z3H0"/>
<name>A0AA41Z3H0_9HYPH</name>
<sequence>MPSFATNFATGSFALLTFDRAANPDGCVHEIRDGALRLAVRRGAYEAAIRGEPDRSDRCEVREPGKVPLAVWVRHTFTLRILADFPRTTLRFVAAQLKLNGGGSPIFALRVTQGRLFADWRLSSLSVEHYDRLPACAAAWTRFDLISGRTEPSYSSTGPALRGCEPMLGRPS</sequence>
<organism evidence="1 2">
    <name type="scientific">Lichenifustis flavocetrariae</name>
    <dbReference type="NCBI Taxonomy" id="2949735"/>
    <lineage>
        <taxon>Bacteria</taxon>
        <taxon>Pseudomonadati</taxon>
        <taxon>Pseudomonadota</taxon>
        <taxon>Alphaproteobacteria</taxon>
        <taxon>Hyphomicrobiales</taxon>
        <taxon>Lichenihabitantaceae</taxon>
        <taxon>Lichenifustis</taxon>
    </lineage>
</organism>
<protein>
    <submittedName>
        <fullName evidence="1">Uncharacterized protein</fullName>
    </submittedName>
</protein>
<evidence type="ECO:0000313" key="1">
    <source>
        <dbReference type="EMBL" id="MCW6512352.1"/>
    </source>
</evidence>
<accession>A0AA41Z3H0</accession>
<gene>
    <name evidence="1" type="ORF">M8523_31015</name>
</gene>